<dbReference type="EMBL" id="VENC01000008">
    <property type="protein sequence ID" value="MTI98633.1"/>
    <property type="molecule type" value="Genomic_DNA"/>
</dbReference>
<accession>A0A844I142</accession>
<feature type="compositionally biased region" description="Basic and acidic residues" evidence="1">
    <location>
        <begin position="624"/>
        <end position="635"/>
    </location>
</feature>
<keyword evidence="2" id="KW-0812">Transmembrane</keyword>
<dbReference type="SMART" id="SM00327">
    <property type="entry name" value="VWA"/>
    <property type="match status" value="1"/>
</dbReference>
<evidence type="ECO:0000313" key="4">
    <source>
        <dbReference type="EMBL" id="MTI98633.1"/>
    </source>
</evidence>
<evidence type="ECO:0000313" key="5">
    <source>
        <dbReference type="Proteomes" id="UP000431462"/>
    </source>
</evidence>
<feature type="compositionally biased region" description="Acidic residues" evidence="1">
    <location>
        <begin position="588"/>
        <end position="623"/>
    </location>
</feature>
<keyword evidence="2" id="KW-1133">Transmembrane helix</keyword>
<sequence length="733" mass="79908">MDALREMTSRWLGLFAAFLALSLSGGLGAQESDDVQLPEQSDVRIIVDISGSMKETDPENLRQPAVRLLARLLPEGASAGVWTFGQYVNMLVPHREVTDAWRDMAIQRSAQINSVALRTNLGAAIETASDDYFTDGDLSRTHFILLTDGKVDISDNAAANTAEEQRILDTIVADLIERGATFHPVALSEAADTDFLKALATESGGRFQVADTADALNLAFLQALNTAVPQEQIPIEGNGFTVDEGVSEFTALIFWGESETSATRELVLVRPDEQTVNLSEFPDNVRWAREAGYDLITVNEPLAGQWRINGELGEGSRVTVVSDLRMVVNPLPPSFTAEDPLNIRVGFFEEGEKITNPDFLGVIEVSLSITSEDGRSGTKVLSGEQPPEDGTYRDTVSRLPAAGLYTFDVVADGQTFSRKFTATVGFTVPEGAEPADQPIEQVEPEVTESEPASEQSEPEPPVSEPEQSEPEPAISSPIDVSQAEGPVTPPAQEPEPAPEESEDTETAFAVPLWMVAAAGGGVVLIGGLVWFALRQRKQRQQEQAEAAAERETLEDLQEEPQADPEPEASDDADDNLQQEESPQPAESLEPEESPQQEEDAEIEEIPEVTEEAPEDDMSELEAVIDEHEATLKAEDEALSESGMESADDLEEDIPVADTPVEEEPAETDEDIPELEDVADPSDADEPEEDDEEEFGLEDFDLSEFDDLPDYDQDESGLPEDDPKKKPDQKDQKK</sequence>
<comment type="caution">
    <text evidence="4">The sequence shown here is derived from an EMBL/GenBank/DDBJ whole genome shotgun (WGS) entry which is preliminary data.</text>
</comment>
<proteinExistence type="predicted"/>
<feature type="region of interest" description="Disordered" evidence="1">
    <location>
        <begin position="536"/>
        <end position="733"/>
    </location>
</feature>
<protein>
    <submittedName>
        <fullName evidence="4">VWA domain-containing protein</fullName>
    </submittedName>
</protein>
<dbReference type="PROSITE" id="PS50234">
    <property type="entry name" value="VWFA"/>
    <property type="match status" value="1"/>
</dbReference>
<dbReference type="SUPFAM" id="SSF53300">
    <property type="entry name" value="vWA-like"/>
    <property type="match status" value="1"/>
</dbReference>
<dbReference type="InterPro" id="IPR036465">
    <property type="entry name" value="vWFA_dom_sf"/>
</dbReference>
<name>A0A844I142_9GAMM</name>
<feature type="domain" description="VWFA" evidence="3">
    <location>
        <begin position="42"/>
        <end position="224"/>
    </location>
</feature>
<gene>
    <name evidence="4" type="ORF">FH752_08435</name>
</gene>
<feature type="region of interest" description="Disordered" evidence="1">
    <location>
        <begin position="429"/>
        <end position="505"/>
    </location>
</feature>
<feature type="compositionally biased region" description="Basic and acidic residues" evidence="1">
    <location>
        <begin position="539"/>
        <end position="553"/>
    </location>
</feature>
<dbReference type="Pfam" id="PF00092">
    <property type="entry name" value="VWA"/>
    <property type="match status" value="1"/>
</dbReference>
<dbReference type="Proteomes" id="UP000431462">
    <property type="component" value="Unassembled WGS sequence"/>
</dbReference>
<reference evidence="4 5" key="1">
    <citation type="submission" date="2019-06" db="EMBL/GenBank/DDBJ databases">
        <title>Enrichment of Autotrophic Halophilic Microorganisms from Red Sea Brine Pool Using Microbial Electrosynthesis System.</title>
        <authorList>
            <person name="Alqahtani M.F."/>
            <person name="Bajracharya S."/>
            <person name="Katuri K.P."/>
            <person name="Ali M."/>
            <person name="Saikaly P.E."/>
        </authorList>
    </citation>
    <scope>NUCLEOTIDE SEQUENCE [LARGE SCALE GENOMIC DNA]</scope>
    <source>
        <strain evidence="4">MES15</strain>
    </source>
</reference>
<feature type="compositionally biased region" description="Acidic residues" evidence="1">
    <location>
        <begin position="496"/>
        <end position="505"/>
    </location>
</feature>
<dbReference type="InterPro" id="IPR002035">
    <property type="entry name" value="VWF_A"/>
</dbReference>
<feature type="compositionally biased region" description="Low complexity" evidence="1">
    <location>
        <begin position="578"/>
        <end position="587"/>
    </location>
</feature>
<feature type="compositionally biased region" description="Acidic residues" evidence="1">
    <location>
        <begin position="554"/>
        <end position="577"/>
    </location>
</feature>
<organism evidence="4 5">
    <name type="scientific">Marinobacter adhaerens</name>
    <dbReference type="NCBI Taxonomy" id="1033846"/>
    <lineage>
        <taxon>Bacteria</taxon>
        <taxon>Pseudomonadati</taxon>
        <taxon>Pseudomonadota</taxon>
        <taxon>Gammaproteobacteria</taxon>
        <taxon>Pseudomonadales</taxon>
        <taxon>Marinobacteraceae</taxon>
        <taxon>Marinobacter</taxon>
    </lineage>
</organism>
<feature type="compositionally biased region" description="Basic and acidic residues" evidence="1">
    <location>
        <begin position="720"/>
        <end position="733"/>
    </location>
</feature>
<feature type="region of interest" description="Disordered" evidence="1">
    <location>
        <begin position="373"/>
        <end position="393"/>
    </location>
</feature>
<keyword evidence="2" id="KW-0472">Membrane</keyword>
<evidence type="ECO:0000256" key="1">
    <source>
        <dbReference type="SAM" id="MobiDB-lite"/>
    </source>
</evidence>
<evidence type="ECO:0000256" key="2">
    <source>
        <dbReference type="SAM" id="Phobius"/>
    </source>
</evidence>
<dbReference type="AlphaFoldDB" id="A0A844I142"/>
<dbReference type="CDD" id="cd00198">
    <property type="entry name" value="vWFA"/>
    <property type="match status" value="1"/>
</dbReference>
<feature type="compositionally biased region" description="Acidic residues" evidence="1">
    <location>
        <begin position="645"/>
        <end position="719"/>
    </location>
</feature>
<dbReference type="Gene3D" id="3.40.50.410">
    <property type="entry name" value="von Willebrand factor, type A domain"/>
    <property type="match status" value="1"/>
</dbReference>
<feature type="transmembrane region" description="Helical" evidence="2">
    <location>
        <begin position="512"/>
        <end position="533"/>
    </location>
</feature>
<evidence type="ECO:0000259" key="3">
    <source>
        <dbReference type="PROSITE" id="PS50234"/>
    </source>
</evidence>